<dbReference type="Proteomes" id="UP001221757">
    <property type="component" value="Unassembled WGS sequence"/>
</dbReference>
<gene>
    <name evidence="1" type="ORF">B0H17DRAFT_252149</name>
</gene>
<name>A0AAD7GLC1_MYCRO</name>
<comment type="caution">
    <text evidence="1">The sequence shown here is derived from an EMBL/GenBank/DDBJ whole genome shotgun (WGS) entry which is preliminary data.</text>
</comment>
<sequence>MLLGLETHFLSELRQVAVFHVRSPPHSRVPATVIYITHLPDAQPSSSLVGRPGYPPSDDITYPEEQRYTLQWLNGDTPVIRARVSRNADAAFKEHSGIPQPSSALLRLSGGPWNVLAGHRKFKSAEGPRVAAEIQHIC</sequence>
<protein>
    <submittedName>
        <fullName evidence="1">Uncharacterized protein</fullName>
    </submittedName>
</protein>
<keyword evidence="2" id="KW-1185">Reference proteome</keyword>
<organism evidence="1 2">
    <name type="scientific">Mycena rosella</name>
    <name type="common">Pink bonnet</name>
    <name type="synonym">Agaricus rosellus</name>
    <dbReference type="NCBI Taxonomy" id="1033263"/>
    <lineage>
        <taxon>Eukaryota</taxon>
        <taxon>Fungi</taxon>
        <taxon>Dikarya</taxon>
        <taxon>Basidiomycota</taxon>
        <taxon>Agaricomycotina</taxon>
        <taxon>Agaricomycetes</taxon>
        <taxon>Agaricomycetidae</taxon>
        <taxon>Agaricales</taxon>
        <taxon>Marasmiineae</taxon>
        <taxon>Mycenaceae</taxon>
        <taxon>Mycena</taxon>
    </lineage>
</organism>
<evidence type="ECO:0000313" key="2">
    <source>
        <dbReference type="Proteomes" id="UP001221757"/>
    </source>
</evidence>
<dbReference type="EMBL" id="JARKIE010000020">
    <property type="protein sequence ID" value="KAJ7700383.1"/>
    <property type="molecule type" value="Genomic_DNA"/>
</dbReference>
<accession>A0AAD7GLC1</accession>
<proteinExistence type="predicted"/>
<reference evidence="1" key="1">
    <citation type="submission" date="2023-03" db="EMBL/GenBank/DDBJ databases">
        <title>Massive genome expansion in bonnet fungi (Mycena s.s.) driven by repeated elements and novel gene families across ecological guilds.</title>
        <authorList>
            <consortium name="Lawrence Berkeley National Laboratory"/>
            <person name="Harder C.B."/>
            <person name="Miyauchi S."/>
            <person name="Viragh M."/>
            <person name="Kuo A."/>
            <person name="Thoen E."/>
            <person name="Andreopoulos B."/>
            <person name="Lu D."/>
            <person name="Skrede I."/>
            <person name="Drula E."/>
            <person name="Henrissat B."/>
            <person name="Morin E."/>
            <person name="Kohler A."/>
            <person name="Barry K."/>
            <person name="LaButti K."/>
            <person name="Morin E."/>
            <person name="Salamov A."/>
            <person name="Lipzen A."/>
            <person name="Mereny Z."/>
            <person name="Hegedus B."/>
            <person name="Baldrian P."/>
            <person name="Stursova M."/>
            <person name="Weitz H."/>
            <person name="Taylor A."/>
            <person name="Grigoriev I.V."/>
            <person name="Nagy L.G."/>
            <person name="Martin F."/>
            <person name="Kauserud H."/>
        </authorList>
    </citation>
    <scope>NUCLEOTIDE SEQUENCE</scope>
    <source>
        <strain evidence="1">CBHHK067</strain>
    </source>
</reference>
<dbReference type="AlphaFoldDB" id="A0AAD7GLC1"/>
<evidence type="ECO:0000313" key="1">
    <source>
        <dbReference type="EMBL" id="KAJ7700383.1"/>
    </source>
</evidence>